<keyword evidence="2" id="KW-0732">Signal</keyword>
<keyword evidence="1" id="KW-1133">Transmembrane helix</keyword>
<feature type="signal peptide" evidence="2">
    <location>
        <begin position="1"/>
        <end position="20"/>
    </location>
</feature>
<organism evidence="3 4">
    <name type="scientific">Drosophila pseudoobscura pseudoobscura</name>
    <name type="common">Fruit fly</name>
    <dbReference type="NCBI Taxonomy" id="46245"/>
    <lineage>
        <taxon>Eukaryota</taxon>
        <taxon>Metazoa</taxon>
        <taxon>Ecdysozoa</taxon>
        <taxon>Arthropoda</taxon>
        <taxon>Hexapoda</taxon>
        <taxon>Insecta</taxon>
        <taxon>Pterygota</taxon>
        <taxon>Neoptera</taxon>
        <taxon>Endopterygota</taxon>
        <taxon>Diptera</taxon>
        <taxon>Brachycera</taxon>
        <taxon>Muscomorpha</taxon>
        <taxon>Ephydroidea</taxon>
        <taxon>Drosophilidae</taxon>
        <taxon>Drosophila</taxon>
        <taxon>Sophophora</taxon>
    </lineage>
</organism>
<evidence type="ECO:0000313" key="4">
    <source>
        <dbReference type="RefSeq" id="XP_002135270.2"/>
    </source>
</evidence>
<evidence type="ECO:0000256" key="2">
    <source>
        <dbReference type="SAM" id="SignalP"/>
    </source>
</evidence>
<keyword evidence="3" id="KW-1185">Reference proteome</keyword>
<reference evidence="4" key="1">
    <citation type="submission" date="2025-08" db="UniProtKB">
        <authorList>
            <consortium name="RefSeq"/>
        </authorList>
    </citation>
    <scope>IDENTIFICATION</scope>
    <source>
        <strain evidence="4">MV-25-SWS-2005</strain>
        <tissue evidence="4">Whole body</tissue>
    </source>
</reference>
<dbReference type="AlphaFoldDB" id="A0A6I8V144"/>
<dbReference type="Proteomes" id="UP000001819">
    <property type="component" value="Chromosome X"/>
</dbReference>
<dbReference type="InParanoid" id="A0A6I8V144"/>
<keyword evidence="1" id="KW-0812">Transmembrane</keyword>
<keyword evidence="1" id="KW-0472">Membrane</keyword>
<name>A0A6I8V144_DROPS</name>
<dbReference type="RefSeq" id="XP_002135270.2">
    <property type="nucleotide sequence ID" value="XM_002135234.3"/>
</dbReference>
<feature type="transmembrane region" description="Helical" evidence="1">
    <location>
        <begin position="122"/>
        <end position="143"/>
    </location>
</feature>
<protein>
    <submittedName>
        <fullName evidence="4">Uncharacterized protein</fullName>
    </submittedName>
</protein>
<accession>A0A6I8V144</accession>
<evidence type="ECO:0000256" key="1">
    <source>
        <dbReference type="SAM" id="Phobius"/>
    </source>
</evidence>
<feature type="transmembrane region" description="Helical" evidence="1">
    <location>
        <begin position="62"/>
        <end position="80"/>
    </location>
</feature>
<dbReference type="KEGG" id="dpo:6899902"/>
<gene>
    <name evidence="4" type="primary">LOC6899902</name>
</gene>
<feature type="chain" id="PRO_5026105554" evidence="2">
    <location>
        <begin position="21"/>
        <end position="152"/>
    </location>
</feature>
<proteinExistence type="predicted"/>
<sequence length="152" mass="17141">MSPSALALVLYNVLLYLVASDIKANVGDEGDSQFTIVHLIKTVGKWMMNGTIDETSSEFGDMFWTINAGVNLLLLVPTFVQHRGLRAWIVPMVYICNLFVLHRLLVYCLVAALTLWRQEMYNSFSMLIVCSLCMTCLHLGLICRSMKFAVVE</sequence>
<feature type="transmembrane region" description="Helical" evidence="1">
    <location>
        <begin position="92"/>
        <end position="116"/>
    </location>
</feature>
<evidence type="ECO:0000313" key="3">
    <source>
        <dbReference type="Proteomes" id="UP000001819"/>
    </source>
</evidence>